<dbReference type="RefSeq" id="WP_090921913.1">
    <property type="nucleotide sequence ID" value="NZ_CP016180.1"/>
</dbReference>
<dbReference type="EMBL" id="FOBN01000013">
    <property type="protein sequence ID" value="SEM34649.1"/>
    <property type="molecule type" value="Genomic_DNA"/>
</dbReference>
<name>A0A1H7XNT7_9PAST</name>
<evidence type="ECO:0000313" key="2">
    <source>
        <dbReference type="Proteomes" id="UP000198883"/>
    </source>
</evidence>
<proteinExistence type="predicted"/>
<sequence>MATNFIEETKRAIADAEEQAGQKLTIKEWSFAWCYNFSYCKDNHVYGTGLPDFNRLPNDVIYYDSGYGVNFWDLEHTFIVFDDGTWLSRREYDGAEWWEYNKPPSVADFKGEKK</sequence>
<protein>
    <submittedName>
        <fullName evidence="1">Uncharacterized protein</fullName>
    </submittedName>
</protein>
<evidence type="ECO:0000313" key="1">
    <source>
        <dbReference type="EMBL" id="SEM34649.1"/>
    </source>
</evidence>
<dbReference type="Proteomes" id="UP000198883">
    <property type="component" value="Unassembled WGS sequence"/>
</dbReference>
<dbReference type="AlphaFoldDB" id="A0A1H7XNT7"/>
<organism evidence="1 2">
    <name type="scientific">Phocoenobacter skyensis</name>
    <dbReference type="NCBI Taxonomy" id="97481"/>
    <lineage>
        <taxon>Bacteria</taxon>
        <taxon>Pseudomonadati</taxon>
        <taxon>Pseudomonadota</taxon>
        <taxon>Gammaproteobacteria</taxon>
        <taxon>Pasteurellales</taxon>
        <taxon>Pasteurellaceae</taxon>
        <taxon>Phocoenobacter</taxon>
    </lineage>
</organism>
<gene>
    <name evidence="1" type="ORF">SAMN05444853_11331</name>
</gene>
<reference evidence="2" key="1">
    <citation type="submission" date="2016-10" db="EMBL/GenBank/DDBJ databases">
        <authorList>
            <person name="Varghese N."/>
            <person name="Submissions S."/>
        </authorList>
    </citation>
    <scope>NUCLEOTIDE SEQUENCE [LARGE SCALE GENOMIC DNA]</scope>
    <source>
        <strain evidence="2">DSM 24204</strain>
    </source>
</reference>
<dbReference type="STRING" id="97481.SAMN05444853_11331"/>
<dbReference type="OrthoDB" id="118142at2"/>
<dbReference type="GeneID" id="83544544"/>
<accession>A0A1H7XNT7</accession>